<keyword evidence="2" id="KW-1185">Reference proteome</keyword>
<proteinExistence type="predicted"/>
<reference evidence="1" key="1">
    <citation type="submission" date="2021-06" db="EMBL/GenBank/DDBJ databases">
        <authorList>
            <person name="Kallberg Y."/>
            <person name="Tangrot J."/>
            <person name="Rosling A."/>
        </authorList>
    </citation>
    <scope>NUCLEOTIDE SEQUENCE</scope>
    <source>
        <strain evidence="1">AU212A</strain>
    </source>
</reference>
<organism evidence="1 2">
    <name type="scientific">Scutellospora calospora</name>
    <dbReference type="NCBI Taxonomy" id="85575"/>
    <lineage>
        <taxon>Eukaryota</taxon>
        <taxon>Fungi</taxon>
        <taxon>Fungi incertae sedis</taxon>
        <taxon>Mucoromycota</taxon>
        <taxon>Glomeromycotina</taxon>
        <taxon>Glomeromycetes</taxon>
        <taxon>Diversisporales</taxon>
        <taxon>Gigasporaceae</taxon>
        <taxon>Scutellospora</taxon>
    </lineage>
</organism>
<evidence type="ECO:0000313" key="2">
    <source>
        <dbReference type="Proteomes" id="UP000789860"/>
    </source>
</evidence>
<name>A0ACA9KH39_9GLOM</name>
<feature type="non-terminal residue" evidence="1">
    <location>
        <position position="1"/>
    </location>
</feature>
<gene>
    <name evidence="1" type="ORF">SCALOS_LOCUS2117</name>
</gene>
<sequence>KTKIHWNSTYLAWKWVLELHIAMKLVSTILLLKKDCSSQLEGEKLDRLYLTIDKKNFIQNIVNLLSPFEIVTHYICEKLSDTDNSSSVNEDKNISSAGDNDFFAKVFNLGGSNNDIIEFEEDEISQYLKYPEAKPNEDLLIWWNSRKTYSMITC</sequence>
<accession>A0ACA9KH39</accession>
<evidence type="ECO:0000313" key="1">
    <source>
        <dbReference type="EMBL" id="CAG8473201.1"/>
    </source>
</evidence>
<protein>
    <submittedName>
        <fullName evidence="1">8110_t:CDS:1</fullName>
    </submittedName>
</protein>
<dbReference type="EMBL" id="CAJVPM010001762">
    <property type="protein sequence ID" value="CAG8473201.1"/>
    <property type="molecule type" value="Genomic_DNA"/>
</dbReference>
<dbReference type="Proteomes" id="UP000789860">
    <property type="component" value="Unassembled WGS sequence"/>
</dbReference>
<comment type="caution">
    <text evidence="1">The sequence shown here is derived from an EMBL/GenBank/DDBJ whole genome shotgun (WGS) entry which is preliminary data.</text>
</comment>